<evidence type="ECO:0000259" key="1">
    <source>
        <dbReference type="Pfam" id="PF18545"/>
    </source>
</evidence>
<proteinExistence type="predicted"/>
<accession>A0A643JWL1</accession>
<gene>
    <name evidence="2" type="ORF">Hfx1149_15070</name>
</gene>
<protein>
    <recommendedName>
        <fullName evidence="1">Halobacterial output domain-containing protein</fullName>
    </recommendedName>
</protein>
<dbReference type="AlphaFoldDB" id="A0A643JWL1"/>
<comment type="caution">
    <text evidence="2">The sequence shown here is derived from an EMBL/GenBank/DDBJ whole genome shotgun (WGS) entry which is preliminary data.</text>
</comment>
<dbReference type="InterPro" id="IPR040624">
    <property type="entry name" value="HalOD1"/>
</dbReference>
<organism evidence="2">
    <name type="scientific">Haloferax sp. CBA1149</name>
    <dbReference type="NCBI Taxonomy" id="2650753"/>
    <lineage>
        <taxon>Archaea</taxon>
        <taxon>Methanobacteriati</taxon>
        <taxon>Methanobacteriota</taxon>
        <taxon>Stenosarchaea group</taxon>
        <taxon>Halobacteria</taxon>
        <taxon>Halobacteriales</taxon>
        <taxon>Haloferacaceae</taxon>
        <taxon>Haloferax</taxon>
    </lineage>
</organism>
<feature type="domain" description="Halobacterial output" evidence="1">
    <location>
        <begin position="17"/>
        <end position="73"/>
    </location>
</feature>
<reference evidence="2" key="1">
    <citation type="submission" date="2019-09" db="EMBL/GenBank/DDBJ databases">
        <title>Genomic analysis of Haloferax sp. CBA1149.</title>
        <authorList>
            <person name="Roh S.W."/>
        </authorList>
    </citation>
    <scope>NUCLEOTIDE SEQUENCE</scope>
    <source>
        <strain evidence="2">CBA1149</strain>
    </source>
</reference>
<dbReference type="Pfam" id="PF18545">
    <property type="entry name" value="HalOD1"/>
    <property type="match status" value="1"/>
</dbReference>
<name>A0A643JWL1_9EURY</name>
<dbReference type="EMBL" id="VZUS01000004">
    <property type="protein sequence ID" value="KAB1185376.1"/>
    <property type="molecule type" value="Genomic_DNA"/>
</dbReference>
<dbReference type="RefSeq" id="WP_151139547.1">
    <property type="nucleotide sequence ID" value="NZ_VZUS01000004.1"/>
</dbReference>
<sequence length="78" mass="8513">MSDDGQIIDALVGSAIELGIDPDRTSALLYDVLDVEALVTLVNEDDESQTNAHLQISFNIWGIHFLVTSREVIATQLS</sequence>
<evidence type="ECO:0000313" key="2">
    <source>
        <dbReference type="EMBL" id="KAB1185376.1"/>
    </source>
</evidence>